<accession>A0A3M7PZY0</accession>
<name>A0A3M7PZY0_BRAPC</name>
<keyword evidence="2" id="KW-1185">Reference proteome</keyword>
<dbReference type="Proteomes" id="UP000276133">
    <property type="component" value="Unassembled WGS sequence"/>
</dbReference>
<dbReference type="AlphaFoldDB" id="A0A3M7PZY0"/>
<sequence>MKSNISLLDRKIILNKIFLNSPSIFLAYFVPRIQTCDAVLEFRSIKKIFFSRILSLFNRRRFSQITNLGDGDIWSILPKKIK</sequence>
<evidence type="ECO:0000313" key="2">
    <source>
        <dbReference type="Proteomes" id="UP000276133"/>
    </source>
</evidence>
<organism evidence="1 2">
    <name type="scientific">Brachionus plicatilis</name>
    <name type="common">Marine rotifer</name>
    <name type="synonym">Brachionus muelleri</name>
    <dbReference type="NCBI Taxonomy" id="10195"/>
    <lineage>
        <taxon>Eukaryota</taxon>
        <taxon>Metazoa</taxon>
        <taxon>Spiralia</taxon>
        <taxon>Gnathifera</taxon>
        <taxon>Rotifera</taxon>
        <taxon>Eurotatoria</taxon>
        <taxon>Monogononta</taxon>
        <taxon>Pseudotrocha</taxon>
        <taxon>Ploima</taxon>
        <taxon>Brachionidae</taxon>
        <taxon>Brachionus</taxon>
    </lineage>
</organism>
<protein>
    <submittedName>
        <fullName evidence="1">Uncharacterized protein</fullName>
    </submittedName>
</protein>
<gene>
    <name evidence="1" type="ORF">BpHYR1_042098</name>
</gene>
<proteinExistence type="predicted"/>
<reference evidence="1 2" key="1">
    <citation type="journal article" date="2018" name="Sci. Rep.">
        <title>Genomic signatures of local adaptation to the degree of environmental predictability in rotifers.</title>
        <authorList>
            <person name="Franch-Gras L."/>
            <person name="Hahn C."/>
            <person name="Garcia-Roger E.M."/>
            <person name="Carmona M.J."/>
            <person name="Serra M."/>
            <person name="Gomez A."/>
        </authorList>
    </citation>
    <scope>NUCLEOTIDE SEQUENCE [LARGE SCALE GENOMIC DNA]</scope>
    <source>
        <strain evidence="1">HYR1</strain>
    </source>
</reference>
<comment type="caution">
    <text evidence="1">The sequence shown here is derived from an EMBL/GenBank/DDBJ whole genome shotgun (WGS) entry which is preliminary data.</text>
</comment>
<evidence type="ECO:0000313" key="1">
    <source>
        <dbReference type="EMBL" id="RNA04747.1"/>
    </source>
</evidence>
<dbReference type="EMBL" id="REGN01007984">
    <property type="protein sequence ID" value="RNA04747.1"/>
    <property type="molecule type" value="Genomic_DNA"/>
</dbReference>